<reference evidence="11" key="1">
    <citation type="journal article" date="2023" name="Int. J. Syst. Evol. Microbiol.">
        <title>Mesoterricola silvestris gen. nov., sp. nov., Mesoterricola sediminis sp. nov., Geothrix oryzae sp. nov., Geothrix edaphica sp. nov., Geothrix rubra sp. nov., and Geothrix limicola sp. nov., six novel members of Acidobacteriota isolated from soils.</title>
        <authorList>
            <person name="Itoh H."/>
            <person name="Sugisawa Y."/>
            <person name="Mise K."/>
            <person name="Xu Z."/>
            <person name="Kuniyasu M."/>
            <person name="Ushijima N."/>
            <person name="Kawano K."/>
            <person name="Kobayashi E."/>
            <person name="Shiratori Y."/>
            <person name="Masuda Y."/>
            <person name="Senoo K."/>
        </authorList>
    </citation>
    <scope>NUCLEOTIDE SEQUENCE [LARGE SCALE GENOMIC DNA]</scope>
    <source>
        <strain evidence="11">W79</strain>
    </source>
</reference>
<gene>
    <name evidence="10" type="ORF">METEAL_38370</name>
</gene>
<dbReference type="PANTHER" id="PTHR23502">
    <property type="entry name" value="MAJOR FACILITATOR SUPERFAMILY"/>
    <property type="match status" value="1"/>
</dbReference>
<evidence type="ECO:0000256" key="1">
    <source>
        <dbReference type="ARBA" id="ARBA00004651"/>
    </source>
</evidence>
<keyword evidence="11" id="KW-1185">Reference proteome</keyword>
<dbReference type="Pfam" id="PF07690">
    <property type="entry name" value="MFS_1"/>
    <property type="match status" value="1"/>
</dbReference>
<dbReference type="SUPFAM" id="SSF103473">
    <property type="entry name" value="MFS general substrate transporter"/>
    <property type="match status" value="1"/>
</dbReference>
<evidence type="ECO:0000256" key="3">
    <source>
        <dbReference type="ARBA" id="ARBA00022448"/>
    </source>
</evidence>
<dbReference type="InterPro" id="IPR036259">
    <property type="entry name" value="MFS_trans_sf"/>
</dbReference>
<keyword evidence="7 8" id="KW-0472">Membrane</keyword>
<dbReference type="PROSITE" id="PS00216">
    <property type="entry name" value="SUGAR_TRANSPORT_1"/>
    <property type="match status" value="1"/>
</dbReference>
<keyword evidence="6 8" id="KW-1133">Transmembrane helix</keyword>
<name>A0AA48KDP9_9BACT</name>
<evidence type="ECO:0000256" key="4">
    <source>
        <dbReference type="ARBA" id="ARBA00022475"/>
    </source>
</evidence>
<feature type="domain" description="Major facilitator superfamily (MFS) profile" evidence="9">
    <location>
        <begin position="10"/>
        <end position="396"/>
    </location>
</feature>
<accession>A0AA48KDP9</accession>
<dbReference type="NCBIfam" id="TIGR00710">
    <property type="entry name" value="efflux_Bcr_CflA"/>
    <property type="match status" value="1"/>
</dbReference>
<feature type="transmembrane region" description="Helical" evidence="8">
    <location>
        <begin position="312"/>
        <end position="332"/>
    </location>
</feature>
<feature type="transmembrane region" description="Helical" evidence="8">
    <location>
        <begin position="344"/>
        <end position="364"/>
    </location>
</feature>
<protein>
    <submittedName>
        <fullName evidence="10">Bcr/CflA family drug resistance efflux transporter</fullName>
    </submittedName>
</protein>
<feature type="transmembrane region" description="Helical" evidence="8">
    <location>
        <begin position="46"/>
        <end position="64"/>
    </location>
</feature>
<feature type="transmembrane region" description="Helical" evidence="8">
    <location>
        <begin position="370"/>
        <end position="391"/>
    </location>
</feature>
<evidence type="ECO:0000256" key="7">
    <source>
        <dbReference type="ARBA" id="ARBA00023136"/>
    </source>
</evidence>
<organism evidence="10 11">
    <name type="scientific">Mesoterricola silvestris</name>
    <dbReference type="NCBI Taxonomy" id="2927979"/>
    <lineage>
        <taxon>Bacteria</taxon>
        <taxon>Pseudomonadati</taxon>
        <taxon>Acidobacteriota</taxon>
        <taxon>Holophagae</taxon>
        <taxon>Holophagales</taxon>
        <taxon>Holophagaceae</taxon>
        <taxon>Mesoterricola</taxon>
    </lineage>
</organism>
<keyword evidence="3" id="KW-0813">Transport</keyword>
<feature type="transmembrane region" description="Helical" evidence="8">
    <location>
        <begin position="76"/>
        <end position="99"/>
    </location>
</feature>
<dbReference type="PANTHER" id="PTHR23502:SF132">
    <property type="entry name" value="POLYAMINE TRANSPORTER 2-RELATED"/>
    <property type="match status" value="1"/>
</dbReference>
<feature type="transmembrane region" description="Helical" evidence="8">
    <location>
        <begin position="248"/>
        <end position="268"/>
    </location>
</feature>
<keyword evidence="5 8" id="KW-0812">Transmembrane</keyword>
<proteinExistence type="inferred from homology"/>
<dbReference type="Gene3D" id="1.20.1720.10">
    <property type="entry name" value="Multidrug resistance protein D"/>
    <property type="match status" value="1"/>
</dbReference>
<feature type="transmembrane region" description="Helical" evidence="8">
    <location>
        <begin position="218"/>
        <end position="242"/>
    </location>
</feature>
<evidence type="ECO:0000256" key="2">
    <source>
        <dbReference type="ARBA" id="ARBA00006236"/>
    </source>
</evidence>
<feature type="transmembrane region" description="Helical" evidence="8">
    <location>
        <begin position="105"/>
        <end position="126"/>
    </location>
</feature>
<feature type="transmembrane region" description="Helical" evidence="8">
    <location>
        <begin position="138"/>
        <end position="160"/>
    </location>
</feature>
<evidence type="ECO:0000313" key="10">
    <source>
        <dbReference type="EMBL" id="BDU74663.1"/>
    </source>
</evidence>
<feature type="transmembrane region" description="Helical" evidence="8">
    <location>
        <begin position="12"/>
        <end position="40"/>
    </location>
</feature>
<comment type="similarity">
    <text evidence="2">Belongs to the major facilitator superfamily. Bcr/CmlA family.</text>
</comment>
<sequence>MKGLVRSKGFSLFIAAMAAMPPLSIDLILPALVLMAGALGASPARVGLAISLFLLGFASSQLVLGPLSDRVGRRPVLLGSCLLFAAAGLGCALAGSLPVLLALRLAQGVAAGGCNVVIFAVVRDLFEGDEVRRKLATANALLGLAPMAAPALGALLLGAFGWRGMFAALGGGGLLLLAACALLLEESIGGRRRRVGAGQLARGYLEVLAARPVLGCTLVAGLSFGMLQAHVIGSSVLFMSFLHLSPRAYALVFSVIASGQILGALASGQFARLGYDHVRTLLAGILLGLTGSLVFLALGMAGRLSVATAAPALFLVTTALGLITPTAAHGVLAPMARMAGTASAVLGCIRMSGGALASALVSLTTHGTPAGMAGVMLVCSGGALAVWMLFLKPSGAREADPGVSLEA</sequence>
<comment type="subcellular location">
    <subcellularLocation>
        <location evidence="1">Cell membrane</location>
        <topology evidence="1">Multi-pass membrane protein</topology>
    </subcellularLocation>
</comment>
<evidence type="ECO:0000313" key="11">
    <source>
        <dbReference type="Proteomes" id="UP001238179"/>
    </source>
</evidence>
<dbReference type="EMBL" id="AP027080">
    <property type="protein sequence ID" value="BDU74663.1"/>
    <property type="molecule type" value="Genomic_DNA"/>
</dbReference>
<feature type="transmembrane region" description="Helical" evidence="8">
    <location>
        <begin position="280"/>
        <end position="300"/>
    </location>
</feature>
<dbReference type="InterPro" id="IPR011701">
    <property type="entry name" value="MFS"/>
</dbReference>
<dbReference type="InterPro" id="IPR005829">
    <property type="entry name" value="Sugar_transporter_CS"/>
</dbReference>
<evidence type="ECO:0000256" key="6">
    <source>
        <dbReference type="ARBA" id="ARBA00022989"/>
    </source>
</evidence>
<dbReference type="AlphaFoldDB" id="A0AA48KDP9"/>
<dbReference type="GO" id="GO:0005886">
    <property type="term" value="C:plasma membrane"/>
    <property type="evidence" value="ECO:0007669"/>
    <property type="project" value="UniProtKB-SubCell"/>
</dbReference>
<evidence type="ECO:0000256" key="5">
    <source>
        <dbReference type="ARBA" id="ARBA00022692"/>
    </source>
</evidence>
<evidence type="ECO:0000256" key="8">
    <source>
        <dbReference type="SAM" id="Phobius"/>
    </source>
</evidence>
<dbReference type="RefSeq" id="WP_316413338.1">
    <property type="nucleotide sequence ID" value="NZ_AP027080.1"/>
</dbReference>
<dbReference type="KEGG" id="msil:METEAL_38370"/>
<dbReference type="PROSITE" id="PS50850">
    <property type="entry name" value="MFS"/>
    <property type="match status" value="1"/>
</dbReference>
<keyword evidence="4" id="KW-1003">Cell membrane</keyword>
<dbReference type="InterPro" id="IPR004812">
    <property type="entry name" value="Efflux_drug-R_Bcr/CmlA"/>
</dbReference>
<dbReference type="InterPro" id="IPR020846">
    <property type="entry name" value="MFS_dom"/>
</dbReference>
<dbReference type="GO" id="GO:1990961">
    <property type="term" value="P:xenobiotic detoxification by transmembrane export across the plasma membrane"/>
    <property type="evidence" value="ECO:0007669"/>
    <property type="project" value="InterPro"/>
</dbReference>
<dbReference type="GO" id="GO:0042910">
    <property type="term" value="F:xenobiotic transmembrane transporter activity"/>
    <property type="evidence" value="ECO:0007669"/>
    <property type="project" value="InterPro"/>
</dbReference>
<evidence type="ECO:0000259" key="9">
    <source>
        <dbReference type="PROSITE" id="PS50850"/>
    </source>
</evidence>
<dbReference type="Proteomes" id="UP001238179">
    <property type="component" value="Chromosome"/>
</dbReference>
<feature type="transmembrane region" description="Helical" evidence="8">
    <location>
        <begin position="166"/>
        <end position="184"/>
    </location>
</feature>